<dbReference type="AlphaFoldDB" id="A0A2A9CVL1"/>
<keyword evidence="3" id="KW-1185">Reference proteome</keyword>
<evidence type="ECO:0000313" key="3">
    <source>
        <dbReference type="Proteomes" id="UP000226079"/>
    </source>
</evidence>
<dbReference type="EMBL" id="PDJC01000001">
    <property type="protein sequence ID" value="PFG18454.1"/>
    <property type="molecule type" value="Genomic_DNA"/>
</dbReference>
<reference evidence="2 3" key="1">
    <citation type="submission" date="2017-10" db="EMBL/GenBank/DDBJ databases">
        <title>Sequencing the genomes of 1000 actinobacteria strains.</title>
        <authorList>
            <person name="Klenk H.-P."/>
        </authorList>
    </citation>
    <scope>NUCLEOTIDE SEQUENCE [LARGE SCALE GENOMIC DNA]</scope>
    <source>
        <strain evidence="2 3">DSM 15597</strain>
    </source>
</reference>
<sequence>MTLDEPVKDLKPTEVFTLRELTKGVGDPATRAKLEAVYRRNLRRNRWLVSDIAMVNPEAKPL</sequence>
<dbReference type="EMBL" id="PDJC01000001">
    <property type="protein sequence ID" value="PFG15496.1"/>
    <property type="molecule type" value="Genomic_DNA"/>
</dbReference>
<dbReference type="Proteomes" id="UP000226079">
    <property type="component" value="Unassembled WGS sequence"/>
</dbReference>
<evidence type="ECO:0000313" key="2">
    <source>
        <dbReference type="EMBL" id="PFG18454.1"/>
    </source>
</evidence>
<organism evidence="2 3">
    <name type="scientific">Propionicimonas paludicola</name>
    <dbReference type="NCBI Taxonomy" id="185243"/>
    <lineage>
        <taxon>Bacteria</taxon>
        <taxon>Bacillati</taxon>
        <taxon>Actinomycetota</taxon>
        <taxon>Actinomycetes</taxon>
        <taxon>Propionibacteriales</taxon>
        <taxon>Nocardioidaceae</taxon>
        <taxon>Propionicimonas</taxon>
    </lineage>
</organism>
<proteinExistence type="predicted"/>
<comment type="caution">
    <text evidence="2">The sequence shown here is derived from an EMBL/GenBank/DDBJ whole genome shotgun (WGS) entry which is preliminary data.</text>
</comment>
<protein>
    <submittedName>
        <fullName evidence="2">Uncharacterized protein</fullName>
    </submittedName>
</protein>
<evidence type="ECO:0000313" key="1">
    <source>
        <dbReference type="EMBL" id="PFG15496.1"/>
    </source>
</evidence>
<dbReference type="RefSeq" id="WP_098459123.1">
    <property type="nucleotide sequence ID" value="NZ_PDJC01000001.1"/>
</dbReference>
<gene>
    <name evidence="1" type="ORF">ATK74_0014</name>
    <name evidence="2" type="ORF">ATK74_3044</name>
</gene>
<name>A0A2A9CVL1_9ACTN</name>
<accession>A0A2A9CVL1</accession>